<dbReference type="PANTHER" id="PTHR35005:SF1">
    <property type="entry name" value="2-AMINO-5-FORMYLAMINO-6-RIBOSYLAMINOPYRIMIDIN-4(3H)-ONE 5'-MONOPHOSPHATE DEFORMYLASE"/>
    <property type="match status" value="1"/>
</dbReference>
<dbReference type="GO" id="GO:0009231">
    <property type="term" value="P:riboflavin biosynthetic process"/>
    <property type="evidence" value="ECO:0007669"/>
    <property type="project" value="TreeGrafter"/>
</dbReference>
<dbReference type="EMBL" id="JAZHOF010000009">
    <property type="protein sequence ID" value="MEJ8573920.1"/>
    <property type="molecule type" value="Genomic_DNA"/>
</dbReference>
<dbReference type="AlphaFoldDB" id="A0AAW9S061"/>
<keyword evidence="7" id="KW-1185">Reference proteome</keyword>
<name>A0AAW9S061_9HYPH</name>
<dbReference type="Proteomes" id="UP001378188">
    <property type="component" value="Unassembled WGS sequence"/>
</dbReference>
<keyword evidence="4" id="KW-0862">Zinc</keyword>
<dbReference type="PANTHER" id="PTHR35005">
    <property type="entry name" value="3-DEHYDRO-SCYLLO-INOSOSE HYDROLASE"/>
    <property type="match status" value="1"/>
</dbReference>
<evidence type="ECO:0000256" key="5">
    <source>
        <dbReference type="ARBA" id="ARBA00024029"/>
    </source>
</evidence>
<dbReference type="Gene3D" id="3.40.50.10310">
    <property type="entry name" value="Creatininase"/>
    <property type="match status" value="1"/>
</dbReference>
<protein>
    <submittedName>
        <fullName evidence="6">Creatininase family protein</fullName>
    </submittedName>
</protein>
<keyword evidence="3" id="KW-0378">Hydrolase</keyword>
<gene>
    <name evidence="6" type="ORF">V3328_20705</name>
</gene>
<accession>A0AAW9S061</accession>
<dbReference type="GO" id="GO:0016811">
    <property type="term" value="F:hydrolase activity, acting on carbon-nitrogen (but not peptide) bonds, in linear amides"/>
    <property type="evidence" value="ECO:0007669"/>
    <property type="project" value="TreeGrafter"/>
</dbReference>
<dbReference type="InterPro" id="IPR024087">
    <property type="entry name" value="Creatininase-like_sf"/>
</dbReference>
<organism evidence="6 7">
    <name type="scientific">Microbaculum marinum</name>
    <dbReference type="NCBI Taxonomy" id="1764581"/>
    <lineage>
        <taxon>Bacteria</taxon>
        <taxon>Pseudomonadati</taxon>
        <taxon>Pseudomonadota</taxon>
        <taxon>Alphaproteobacteria</taxon>
        <taxon>Hyphomicrobiales</taxon>
        <taxon>Tepidamorphaceae</taxon>
        <taxon>Microbaculum</taxon>
    </lineage>
</organism>
<evidence type="ECO:0000256" key="1">
    <source>
        <dbReference type="ARBA" id="ARBA00001947"/>
    </source>
</evidence>
<evidence type="ECO:0000256" key="3">
    <source>
        <dbReference type="ARBA" id="ARBA00022801"/>
    </source>
</evidence>
<proteinExistence type="inferred from homology"/>
<comment type="caution">
    <text evidence="6">The sequence shown here is derived from an EMBL/GenBank/DDBJ whole genome shotgun (WGS) entry which is preliminary data.</text>
</comment>
<dbReference type="RefSeq" id="WP_340331617.1">
    <property type="nucleotide sequence ID" value="NZ_JAZHOF010000009.1"/>
</dbReference>
<evidence type="ECO:0000313" key="7">
    <source>
        <dbReference type="Proteomes" id="UP001378188"/>
    </source>
</evidence>
<keyword evidence="2" id="KW-0479">Metal-binding</keyword>
<dbReference type="GO" id="GO:0046872">
    <property type="term" value="F:metal ion binding"/>
    <property type="evidence" value="ECO:0007669"/>
    <property type="project" value="UniProtKB-KW"/>
</dbReference>
<comment type="similarity">
    <text evidence="5">Belongs to the creatininase superfamily.</text>
</comment>
<dbReference type="SUPFAM" id="SSF102215">
    <property type="entry name" value="Creatininase"/>
    <property type="match status" value="1"/>
</dbReference>
<evidence type="ECO:0000256" key="4">
    <source>
        <dbReference type="ARBA" id="ARBA00022833"/>
    </source>
</evidence>
<reference evidence="6 7" key="1">
    <citation type="submission" date="2024-02" db="EMBL/GenBank/DDBJ databases">
        <title>Genome analysis and characterization of Microbaculum marinisediminis sp. nov., isolated from marine sediment.</title>
        <authorList>
            <person name="Du Z.-J."/>
            <person name="Ye Y.-Q."/>
            <person name="Zhang Z.-R."/>
            <person name="Yuan S.-M."/>
            <person name="Zhang X.-Y."/>
        </authorList>
    </citation>
    <scope>NUCLEOTIDE SEQUENCE [LARGE SCALE GENOMIC DNA]</scope>
    <source>
        <strain evidence="6 7">SDUM1044001</strain>
    </source>
</reference>
<dbReference type="Pfam" id="PF02633">
    <property type="entry name" value="Creatininase"/>
    <property type="match status" value="1"/>
</dbReference>
<evidence type="ECO:0000313" key="6">
    <source>
        <dbReference type="EMBL" id="MEJ8573920.1"/>
    </source>
</evidence>
<sequence length="270" mass="28613">MEADRQSLPRRRYWREMTTADFEADTSGWIAVLPVAATEQHGPHLPAGVDAFIADGLLAAGVAAMPDHLPAVILPTLGVGKSDEHLGFAGTLTLSAATLLNVLREIGDSVARAGCRKLLIMNSHGGNSEVTGLAARDLRIRHAMLVVATSWARLGYPDGLFDAAELAHGIHAGDVETSLMMHLDPDNVRDSARADFVPASVAMETEFDVLRGTGRTAFAWMTRDLSESGACGDAASASAEKGRSAADHAVARFLALLNDLHRFDPARLAG</sequence>
<evidence type="ECO:0000256" key="2">
    <source>
        <dbReference type="ARBA" id="ARBA00022723"/>
    </source>
</evidence>
<comment type="cofactor">
    <cofactor evidence="1">
        <name>Zn(2+)</name>
        <dbReference type="ChEBI" id="CHEBI:29105"/>
    </cofactor>
</comment>
<dbReference type="InterPro" id="IPR003785">
    <property type="entry name" value="Creatininase/forma_Hydrolase"/>
</dbReference>